<dbReference type="InterPro" id="IPR006674">
    <property type="entry name" value="HD_domain"/>
</dbReference>
<keyword evidence="3" id="KW-1185">Reference proteome</keyword>
<gene>
    <name evidence="2" type="ORF">K402DRAFT_397802</name>
</gene>
<dbReference type="AlphaFoldDB" id="A0A6G1GMR0"/>
<dbReference type="PANTHER" id="PTHR35569:SF1">
    <property type="entry name" value="CYANAMIDE HYDRATASE DDI2-RELATED"/>
    <property type="match status" value="1"/>
</dbReference>
<sequence>MSDSITQYGWTAVPRSEEQLLALIDSSNTKPIDISDLPFPTGELVDHVMEYAKKELTEETFNHSMRVYHYGAAILHAHHSTLLPLSTPYTTSQPTFLTTYLLAALLHDIGTTPTNLTSTHLSFEFHGAVLVLSLLKSLSAPVSLAESVAEAIWRHQDLGATGSTTAVGGLIVLSTLLDNVGVGFAEGLVHGRVVEDVVARWPRKGWSGCFARVVREEVGRKPWAHSTVIEGFAEKVEGNKVMEKYE</sequence>
<organism evidence="2 3">
    <name type="scientific">Aulographum hederae CBS 113979</name>
    <dbReference type="NCBI Taxonomy" id="1176131"/>
    <lineage>
        <taxon>Eukaryota</taxon>
        <taxon>Fungi</taxon>
        <taxon>Dikarya</taxon>
        <taxon>Ascomycota</taxon>
        <taxon>Pezizomycotina</taxon>
        <taxon>Dothideomycetes</taxon>
        <taxon>Pleosporomycetidae</taxon>
        <taxon>Aulographales</taxon>
        <taxon>Aulographaceae</taxon>
    </lineage>
</organism>
<dbReference type="SUPFAM" id="SSF109604">
    <property type="entry name" value="HD-domain/PDEase-like"/>
    <property type="match status" value="1"/>
</dbReference>
<dbReference type="EMBL" id="ML977187">
    <property type="protein sequence ID" value="KAF1982211.1"/>
    <property type="molecule type" value="Genomic_DNA"/>
</dbReference>
<dbReference type="InterPro" id="IPR017771">
    <property type="entry name" value="Cyanamide_hydratase_HD"/>
</dbReference>
<evidence type="ECO:0000313" key="3">
    <source>
        <dbReference type="Proteomes" id="UP000800041"/>
    </source>
</evidence>
<dbReference type="Pfam" id="PF01966">
    <property type="entry name" value="HD"/>
    <property type="match status" value="1"/>
</dbReference>
<evidence type="ECO:0000313" key="2">
    <source>
        <dbReference type="EMBL" id="KAF1982211.1"/>
    </source>
</evidence>
<dbReference type="PANTHER" id="PTHR35569">
    <property type="entry name" value="CYANAMIDE HYDRATASE DDI2-RELATED"/>
    <property type="match status" value="1"/>
</dbReference>
<accession>A0A6G1GMR0</accession>
<dbReference type="Proteomes" id="UP000800041">
    <property type="component" value="Unassembled WGS sequence"/>
</dbReference>
<evidence type="ECO:0000259" key="1">
    <source>
        <dbReference type="Pfam" id="PF01966"/>
    </source>
</evidence>
<feature type="domain" description="HD" evidence="1">
    <location>
        <begin position="60"/>
        <end position="159"/>
    </location>
</feature>
<proteinExistence type="predicted"/>
<dbReference type="NCBIfam" id="TIGR03401">
    <property type="entry name" value="cyanamide_fam"/>
    <property type="match status" value="1"/>
</dbReference>
<dbReference type="OrthoDB" id="409121at2759"/>
<protein>
    <submittedName>
        <fullName evidence="2">Cyanamide hydratase</fullName>
    </submittedName>
</protein>
<dbReference type="Gene3D" id="1.10.3210.10">
    <property type="entry name" value="Hypothetical protein af1432"/>
    <property type="match status" value="1"/>
</dbReference>
<reference evidence="2" key="1">
    <citation type="journal article" date="2020" name="Stud. Mycol.">
        <title>101 Dothideomycetes genomes: a test case for predicting lifestyles and emergence of pathogens.</title>
        <authorList>
            <person name="Haridas S."/>
            <person name="Albert R."/>
            <person name="Binder M."/>
            <person name="Bloem J."/>
            <person name="Labutti K."/>
            <person name="Salamov A."/>
            <person name="Andreopoulos B."/>
            <person name="Baker S."/>
            <person name="Barry K."/>
            <person name="Bills G."/>
            <person name="Bluhm B."/>
            <person name="Cannon C."/>
            <person name="Castanera R."/>
            <person name="Culley D."/>
            <person name="Daum C."/>
            <person name="Ezra D."/>
            <person name="Gonzalez J."/>
            <person name="Henrissat B."/>
            <person name="Kuo A."/>
            <person name="Liang C."/>
            <person name="Lipzen A."/>
            <person name="Lutzoni F."/>
            <person name="Magnuson J."/>
            <person name="Mondo S."/>
            <person name="Nolan M."/>
            <person name="Ohm R."/>
            <person name="Pangilinan J."/>
            <person name="Park H.-J."/>
            <person name="Ramirez L."/>
            <person name="Alfaro M."/>
            <person name="Sun H."/>
            <person name="Tritt A."/>
            <person name="Yoshinaga Y."/>
            <person name="Zwiers L.-H."/>
            <person name="Turgeon B."/>
            <person name="Goodwin S."/>
            <person name="Spatafora J."/>
            <person name="Crous P."/>
            <person name="Grigoriev I."/>
        </authorList>
    </citation>
    <scope>NUCLEOTIDE SEQUENCE</scope>
    <source>
        <strain evidence="2">CBS 113979</strain>
    </source>
</reference>
<name>A0A6G1GMR0_9PEZI</name>